<proteinExistence type="predicted"/>
<name>A0ABD5UHU2_9EURY</name>
<dbReference type="AlphaFoldDB" id="A0ABD5UHU2"/>
<sequence length="162" mass="17582">MTAETERTNEKESTFLVTHVESDSAVLKDVHDGQVHTLSSNPGFDVDDAVEATVALDPPMEVTYQVIEVAERRALSIEESEEPPTVHERALAEESDAGALAREPRAGVGEIHVLTPPESDTEDAVADVLEDREGTLSRAARLGVNRVEIRSEPGVVSVRYLP</sequence>
<gene>
    <name evidence="1" type="ORF">ACFQEY_08340</name>
</gene>
<dbReference type="Proteomes" id="UP001596333">
    <property type="component" value="Unassembled WGS sequence"/>
</dbReference>
<dbReference type="InterPro" id="IPR043850">
    <property type="entry name" value="DUF5812"/>
</dbReference>
<organism evidence="1 2">
    <name type="scientific">Halorubrum trueperi</name>
    <dbReference type="NCBI Taxonomy" id="2004704"/>
    <lineage>
        <taxon>Archaea</taxon>
        <taxon>Methanobacteriati</taxon>
        <taxon>Methanobacteriota</taxon>
        <taxon>Stenosarchaea group</taxon>
        <taxon>Halobacteria</taxon>
        <taxon>Halobacteriales</taxon>
        <taxon>Haloferacaceae</taxon>
        <taxon>Halorubrum</taxon>
    </lineage>
</organism>
<reference evidence="1 2" key="1">
    <citation type="journal article" date="2019" name="Int. J. Syst. Evol. Microbiol.">
        <title>The Global Catalogue of Microorganisms (GCM) 10K type strain sequencing project: providing services to taxonomists for standard genome sequencing and annotation.</title>
        <authorList>
            <consortium name="The Broad Institute Genomics Platform"/>
            <consortium name="The Broad Institute Genome Sequencing Center for Infectious Disease"/>
            <person name="Wu L."/>
            <person name="Ma J."/>
        </authorList>
    </citation>
    <scope>NUCLEOTIDE SEQUENCE [LARGE SCALE GENOMIC DNA]</scope>
    <source>
        <strain evidence="1 2">Y73</strain>
    </source>
</reference>
<dbReference type="EMBL" id="JBHSXI010000009">
    <property type="protein sequence ID" value="MFC6889019.1"/>
    <property type="molecule type" value="Genomic_DNA"/>
</dbReference>
<protein>
    <submittedName>
        <fullName evidence="1">DUF5812 family protein</fullName>
    </submittedName>
</protein>
<evidence type="ECO:0000313" key="2">
    <source>
        <dbReference type="Proteomes" id="UP001596333"/>
    </source>
</evidence>
<dbReference type="Pfam" id="PF19129">
    <property type="entry name" value="DUF5812"/>
    <property type="match status" value="1"/>
</dbReference>
<comment type="caution">
    <text evidence="1">The sequence shown here is derived from an EMBL/GenBank/DDBJ whole genome shotgun (WGS) entry which is preliminary data.</text>
</comment>
<keyword evidence="2" id="KW-1185">Reference proteome</keyword>
<evidence type="ECO:0000313" key="1">
    <source>
        <dbReference type="EMBL" id="MFC6889019.1"/>
    </source>
</evidence>
<dbReference type="RefSeq" id="WP_379767539.1">
    <property type="nucleotide sequence ID" value="NZ_JBHSXI010000009.1"/>
</dbReference>
<accession>A0ABD5UHU2</accession>